<evidence type="ECO:0000256" key="1">
    <source>
        <dbReference type="SAM" id="MobiDB-lite"/>
    </source>
</evidence>
<accession>A0A4Y7K868</accession>
<evidence type="ECO:0000313" key="2">
    <source>
        <dbReference type="EMBL" id="RZC69533.1"/>
    </source>
</evidence>
<dbReference type="Proteomes" id="UP000316621">
    <property type="component" value="Chromosome 7"/>
</dbReference>
<organism evidence="2 3">
    <name type="scientific">Papaver somniferum</name>
    <name type="common">Opium poppy</name>
    <dbReference type="NCBI Taxonomy" id="3469"/>
    <lineage>
        <taxon>Eukaryota</taxon>
        <taxon>Viridiplantae</taxon>
        <taxon>Streptophyta</taxon>
        <taxon>Embryophyta</taxon>
        <taxon>Tracheophyta</taxon>
        <taxon>Spermatophyta</taxon>
        <taxon>Magnoliopsida</taxon>
        <taxon>Ranunculales</taxon>
        <taxon>Papaveraceae</taxon>
        <taxon>Papaveroideae</taxon>
        <taxon>Papaver</taxon>
    </lineage>
</organism>
<dbReference type="AlphaFoldDB" id="A0A4Y7K868"/>
<evidence type="ECO:0000313" key="3">
    <source>
        <dbReference type="Proteomes" id="UP000316621"/>
    </source>
</evidence>
<keyword evidence="3" id="KW-1185">Reference proteome</keyword>
<dbReference type="EMBL" id="CM010721">
    <property type="protein sequence ID" value="RZC69533.1"/>
    <property type="molecule type" value="Genomic_DNA"/>
</dbReference>
<dbReference type="Gramene" id="RZC69533">
    <property type="protein sequence ID" value="RZC69533"/>
    <property type="gene ID" value="C5167_032647"/>
</dbReference>
<reference evidence="2 3" key="1">
    <citation type="journal article" date="2018" name="Science">
        <title>The opium poppy genome and morphinan production.</title>
        <authorList>
            <person name="Guo L."/>
            <person name="Winzer T."/>
            <person name="Yang X."/>
            <person name="Li Y."/>
            <person name="Ning Z."/>
            <person name="He Z."/>
            <person name="Teodor R."/>
            <person name="Lu Y."/>
            <person name="Bowser T.A."/>
            <person name="Graham I.A."/>
            <person name="Ye K."/>
        </authorList>
    </citation>
    <scope>NUCLEOTIDE SEQUENCE [LARGE SCALE GENOMIC DNA]</scope>
    <source>
        <strain evidence="3">cv. HN1</strain>
        <tissue evidence="2">Leaves</tissue>
    </source>
</reference>
<protein>
    <submittedName>
        <fullName evidence="2">Uncharacterized protein</fullName>
    </submittedName>
</protein>
<feature type="region of interest" description="Disordered" evidence="1">
    <location>
        <begin position="1"/>
        <end position="20"/>
    </location>
</feature>
<name>A0A4Y7K868_PAPSO</name>
<feature type="non-terminal residue" evidence="2">
    <location>
        <position position="151"/>
    </location>
</feature>
<sequence>MEMQAEAKRKKHADINTADAKKSSEMFDAKGIKERVLAEAEKNKARVVMEVEGNLELETTNETKIYLNLMSIVHVLKNNSNGAETGSLLHLMKEATSDAQLRVLESLWIHTLDKELTSVQLARYGQKELKAWLPFHEASRQVVGSESKIAQ</sequence>
<proteinExistence type="predicted"/>
<gene>
    <name evidence="2" type="ORF">C5167_032647</name>
</gene>